<comment type="caution">
    <text evidence="3">The sequence shown here is derived from an EMBL/GenBank/DDBJ whole genome shotgun (WGS) entry which is preliminary data.</text>
</comment>
<dbReference type="InterPro" id="IPR003646">
    <property type="entry name" value="SH3-like_bac-type"/>
</dbReference>
<sequence length="166" mass="18426">MKRNRFFISLLLLLGLLLMGGALAGEETAASAEDAMPVQEEWNGYPPFRDGYVLCETLTVRERPQSTAKALTTLPYGSHIRIIESVDNWYRITDSTVYGWVRSEYVLVQPEMFSPTEETPVYALPDAQAKRVGLLDAGSGPYAIIDRYGNFLAISLRGACGFVLEP</sequence>
<dbReference type="Gene3D" id="2.30.30.40">
    <property type="entry name" value="SH3 Domains"/>
    <property type="match status" value="1"/>
</dbReference>
<feature type="signal peptide" evidence="1">
    <location>
        <begin position="1"/>
        <end position="24"/>
    </location>
</feature>
<accession>A0A9D0YUP2</accession>
<evidence type="ECO:0000313" key="4">
    <source>
        <dbReference type="Proteomes" id="UP000886819"/>
    </source>
</evidence>
<gene>
    <name evidence="3" type="ORF">IAA66_02530</name>
</gene>
<dbReference type="Pfam" id="PF08239">
    <property type="entry name" value="SH3_3"/>
    <property type="match status" value="1"/>
</dbReference>
<dbReference type="SMART" id="SM00287">
    <property type="entry name" value="SH3b"/>
    <property type="match status" value="1"/>
</dbReference>
<evidence type="ECO:0000259" key="2">
    <source>
        <dbReference type="SMART" id="SM00287"/>
    </source>
</evidence>
<evidence type="ECO:0000313" key="3">
    <source>
        <dbReference type="EMBL" id="HIQ62447.1"/>
    </source>
</evidence>
<evidence type="ECO:0000256" key="1">
    <source>
        <dbReference type="SAM" id="SignalP"/>
    </source>
</evidence>
<dbReference type="AlphaFoldDB" id="A0A9D0YUP2"/>
<organism evidence="3 4">
    <name type="scientific">Candidatus Avichristensenella intestinipullorum</name>
    <dbReference type="NCBI Taxonomy" id="2840693"/>
    <lineage>
        <taxon>Bacteria</taxon>
        <taxon>Bacillati</taxon>
        <taxon>Bacillota</taxon>
        <taxon>Clostridia</taxon>
        <taxon>Candidatus Avichristensenella</taxon>
    </lineage>
</organism>
<protein>
    <submittedName>
        <fullName evidence="3">SH3 domain-containing protein</fullName>
    </submittedName>
</protein>
<dbReference type="EMBL" id="DVFI01000034">
    <property type="protein sequence ID" value="HIQ62447.1"/>
    <property type="molecule type" value="Genomic_DNA"/>
</dbReference>
<dbReference type="Proteomes" id="UP000886819">
    <property type="component" value="Unassembled WGS sequence"/>
</dbReference>
<name>A0A9D0YUP2_9FIRM</name>
<keyword evidence="1" id="KW-0732">Signal</keyword>
<feature type="domain" description="SH3b" evidence="2">
    <location>
        <begin position="48"/>
        <end position="110"/>
    </location>
</feature>
<feature type="chain" id="PRO_5038404522" evidence="1">
    <location>
        <begin position="25"/>
        <end position="166"/>
    </location>
</feature>
<proteinExistence type="predicted"/>
<reference evidence="3" key="1">
    <citation type="submission" date="2020-10" db="EMBL/GenBank/DDBJ databases">
        <authorList>
            <person name="Gilroy R."/>
        </authorList>
    </citation>
    <scope>NUCLEOTIDE SEQUENCE</scope>
    <source>
        <strain evidence="3">ChiHile30-977</strain>
    </source>
</reference>
<reference evidence="3" key="2">
    <citation type="journal article" date="2021" name="PeerJ">
        <title>Extensive microbial diversity within the chicken gut microbiome revealed by metagenomics and culture.</title>
        <authorList>
            <person name="Gilroy R."/>
            <person name="Ravi A."/>
            <person name="Getino M."/>
            <person name="Pursley I."/>
            <person name="Horton D.L."/>
            <person name="Alikhan N.F."/>
            <person name="Baker D."/>
            <person name="Gharbi K."/>
            <person name="Hall N."/>
            <person name="Watson M."/>
            <person name="Adriaenssens E.M."/>
            <person name="Foster-Nyarko E."/>
            <person name="Jarju S."/>
            <person name="Secka A."/>
            <person name="Antonio M."/>
            <person name="Oren A."/>
            <person name="Chaudhuri R.R."/>
            <person name="La Ragione R."/>
            <person name="Hildebrand F."/>
            <person name="Pallen M.J."/>
        </authorList>
    </citation>
    <scope>NUCLEOTIDE SEQUENCE</scope>
    <source>
        <strain evidence="3">ChiHile30-977</strain>
    </source>
</reference>